<dbReference type="PIRSF" id="PIRSF002854">
    <property type="entry name" value="MetQ"/>
    <property type="match status" value="1"/>
</dbReference>
<evidence type="ECO:0000256" key="3">
    <source>
        <dbReference type="ARBA" id="ARBA00023136"/>
    </source>
</evidence>
<name>A0A2I1K4N5_9LACT</name>
<dbReference type="PANTHER" id="PTHR30429:SF1">
    <property type="entry name" value="D-METHIONINE-BINDING LIPOPROTEIN METQ-RELATED"/>
    <property type="match status" value="1"/>
</dbReference>
<comment type="subcellular location">
    <subcellularLocation>
        <location evidence="1">Membrane</location>
        <topology evidence="1">Lipid-anchor</topology>
    </subcellularLocation>
</comment>
<dbReference type="Pfam" id="PF03180">
    <property type="entry name" value="Lipoprotein_9"/>
    <property type="match status" value="1"/>
</dbReference>
<organism evidence="8 9">
    <name type="scientific">Falseniella ignava</name>
    <dbReference type="NCBI Taxonomy" id="137730"/>
    <lineage>
        <taxon>Bacteria</taxon>
        <taxon>Bacillati</taxon>
        <taxon>Bacillota</taxon>
        <taxon>Bacilli</taxon>
        <taxon>Lactobacillales</taxon>
        <taxon>Aerococcaceae</taxon>
        <taxon>Falseniella</taxon>
    </lineage>
</organism>
<proteinExistence type="inferred from homology"/>
<evidence type="ECO:0000256" key="5">
    <source>
        <dbReference type="ARBA" id="ARBA00023288"/>
    </source>
</evidence>
<dbReference type="GO" id="GO:0016020">
    <property type="term" value="C:membrane"/>
    <property type="evidence" value="ECO:0007669"/>
    <property type="project" value="UniProtKB-SubCell"/>
</dbReference>
<protein>
    <recommendedName>
        <fullName evidence="6">Lipoprotein</fullName>
    </recommendedName>
</protein>
<feature type="signal peptide" evidence="7">
    <location>
        <begin position="1"/>
        <end position="22"/>
    </location>
</feature>
<gene>
    <name evidence="8" type="ORF">CYJ57_00065</name>
</gene>
<feature type="chain" id="PRO_5039442014" description="Lipoprotein" evidence="7">
    <location>
        <begin position="23"/>
        <end position="281"/>
    </location>
</feature>
<dbReference type="Gene3D" id="3.40.190.10">
    <property type="entry name" value="Periplasmic binding protein-like II"/>
    <property type="match status" value="2"/>
</dbReference>
<evidence type="ECO:0000256" key="1">
    <source>
        <dbReference type="ARBA" id="ARBA00004635"/>
    </source>
</evidence>
<dbReference type="RefSeq" id="WP_101953590.1">
    <property type="nucleotide sequence ID" value="NZ_PKHE01000001.1"/>
</dbReference>
<accession>A0A2I1K4N5</accession>
<sequence>MKKFLKALSAAAVLAGSFIGLGTEVSAEPKYEDEKVTVGVCSEAEEEVWKVVAERAKDEGIEIEIVLFTDYVQPNISLQDGSVDLNAFQHVAFLNDWNDSNEGDLVPIGYTYVTPIGVYSDKIESLDELKDGDTVAIPNDPTNGGRALLALELAGVIEVDDAAGILPEVKDITSNPKNIQFEELEAGQLARVLPDVAAAVINNTFALDAGLNQESAIFLDTDNPAELSDDYKNVIATRKDDKDNEVYRFIVSLYQTDEVKEKLAEVSDGGDVPAWSDQDDL</sequence>
<evidence type="ECO:0000256" key="4">
    <source>
        <dbReference type="ARBA" id="ARBA00023139"/>
    </source>
</evidence>
<dbReference type="Proteomes" id="UP000234384">
    <property type="component" value="Unassembled WGS sequence"/>
</dbReference>
<reference evidence="8 9" key="1">
    <citation type="submission" date="2017-12" db="EMBL/GenBank/DDBJ databases">
        <title>Phylogenetic diversity of female urinary microbiome.</title>
        <authorList>
            <person name="Thomas-White K."/>
            <person name="Wolfe A.J."/>
        </authorList>
    </citation>
    <scope>NUCLEOTIDE SEQUENCE [LARGE SCALE GENOMIC DNA]</scope>
    <source>
        <strain evidence="8 9">UMB0898</strain>
    </source>
</reference>
<keyword evidence="4" id="KW-0564">Palmitate</keyword>
<evidence type="ECO:0000256" key="7">
    <source>
        <dbReference type="SAM" id="SignalP"/>
    </source>
</evidence>
<keyword evidence="5 6" id="KW-0449">Lipoprotein</keyword>
<keyword evidence="3" id="KW-0472">Membrane</keyword>
<dbReference type="SUPFAM" id="SSF53850">
    <property type="entry name" value="Periplasmic binding protein-like II"/>
    <property type="match status" value="1"/>
</dbReference>
<evidence type="ECO:0000256" key="2">
    <source>
        <dbReference type="ARBA" id="ARBA00022729"/>
    </source>
</evidence>
<keyword evidence="2 7" id="KW-0732">Signal</keyword>
<dbReference type="OrthoDB" id="9812878at2"/>
<dbReference type="InterPro" id="IPR004872">
    <property type="entry name" value="Lipoprotein_NlpA"/>
</dbReference>
<comment type="similarity">
    <text evidence="6">Belongs to the nlpA lipoprotein family.</text>
</comment>
<dbReference type="PANTHER" id="PTHR30429">
    <property type="entry name" value="D-METHIONINE-BINDING LIPOPROTEIN METQ"/>
    <property type="match status" value="1"/>
</dbReference>
<evidence type="ECO:0000313" key="9">
    <source>
        <dbReference type="Proteomes" id="UP000234384"/>
    </source>
</evidence>
<evidence type="ECO:0000313" key="8">
    <source>
        <dbReference type="EMBL" id="PKY90604.1"/>
    </source>
</evidence>
<comment type="caution">
    <text evidence="8">The sequence shown here is derived from an EMBL/GenBank/DDBJ whole genome shotgun (WGS) entry which is preliminary data.</text>
</comment>
<dbReference type="EMBL" id="PKHE01000001">
    <property type="protein sequence ID" value="PKY90604.1"/>
    <property type="molecule type" value="Genomic_DNA"/>
</dbReference>
<dbReference type="AlphaFoldDB" id="A0A2I1K4N5"/>
<evidence type="ECO:0000256" key="6">
    <source>
        <dbReference type="PIRNR" id="PIRNR002854"/>
    </source>
</evidence>